<accession>A0A7J7CZI4</accession>
<dbReference type="PANTHER" id="PTHR35463">
    <property type="entry name" value="TRANSMEMBRANE PROTEIN"/>
    <property type="match status" value="1"/>
</dbReference>
<comment type="caution">
    <text evidence="3">The sequence shown here is derived from an EMBL/GenBank/DDBJ whole genome shotgun (WGS) entry which is preliminary data.</text>
</comment>
<feature type="region of interest" description="Disordered" evidence="1">
    <location>
        <begin position="73"/>
        <end position="94"/>
    </location>
</feature>
<organism evidence="3 4">
    <name type="scientific">Tripterygium wilfordii</name>
    <name type="common">Thunder God vine</name>
    <dbReference type="NCBI Taxonomy" id="458696"/>
    <lineage>
        <taxon>Eukaryota</taxon>
        <taxon>Viridiplantae</taxon>
        <taxon>Streptophyta</taxon>
        <taxon>Embryophyta</taxon>
        <taxon>Tracheophyta</taxon>
        <taxon>Spermatophyta</taxon>
        <taxon>Magnoliopsida</taxon>
        <taxon>eudicotyledons</taxon>
        <taxon>Gunneridae</taxon>
        <taxon>Pentapetalae</taxon>
        <taxon>rosids</taxon>
        <taxon>fabids</taxon>
        <taxon>Celastrales</taxon>
        <taxon>Celastraceae</taxon>
        <taxon>Tripterygium</taxon>
    </lineage>
</organism>
<evidence type="ECO:0008006" key="5">
    <source>
        <dbReference type="Google" id="ProtNLM"/>
    </source>
</evidence>
<dbReference type="Proteomes" id="UP000593562">
    <property type="component" value="Unassembled WGS sequence"/>
</dbReference>
<gene>
    <name evidence="3" type="ORF">HS088_TW12G00428</name>
</gene>
<reference evidence="3 4" key="1">
    <citation type="journal article" date="2020" name="Nat. Commun.">
        <title>Genome of Tripterygium wilfordii and identification of cytochrome P450 involved in triptolide biosynthesis.</title>
        <authorList>
            <person name="Tu L."/>
            <person name="Su P."/>
            <person name="Zhang Z."/>
            <person name="Gao L."/>
            <person name="Wang J."/>
            <person name="Hu T."/>
            <person name="Zhou J."/>
            <person name="Zhang Y."/>
            <person name="Zhao Y."/>
            <person name="Liu Y."/>
            <person name="Song Y."/>
            <person name="Tong Y."/>
            <person name="Lu Y."/>
            <person name="Yang J."/>
            <person name="Xu C."/>
            <person name="Jia M."/>
            <person name="Peters R.J."/>
            <person name="Huang L."/>
            <person name="Gao W."/>
        </authorList>
    </citation>
    <scope>NUCLEOTIDE SEQUENCE [LARGE SCALE GENOMIC DNA]</scope>
    <source>
        <strain evidence="4">cv. XIE 37</strain>
        <tissue evidence="3">Leaf</tissue>
    </source>
</reference>
<proteinExistence type="predicted"/>
<dbReference type="PANTHER" id="PTHR35463:SF11">
    <property type="entry name" value="TRANSMEMBRANE PROTEIN"/>
    <property type="match status" value="1"/>
</dbReference>
<evidence type="ECO:0000256" key="1">
    <source>
        <dbReference type="SAM" id="MobiDB-lite"/>
    </source>
</evidence>
<feature type="signal peptide" evidence="2">
    <location>
        <begin position="1"/>
        <end position="23"/>
    </location>
</feature>
<dbReference type="AlphaFoldDB" id="A0A7J7CZI4"/>
<evidence type="ECO:0000256" key="2">
    <source>
        <dbReference type="SAM" id="SignalP"/>
    </source>
</evidence>
<feature type="compositionally biased region" description="Basic and acidic residues" evidence="1">
    <location>
        <begin position="76"/>
        <end position="94"/>
    </location>
</feature>
<dbReference type="EMBL" id="JAAARO010000012">
    <property type="protein sequence ID" value="KAF5739226.1"/>
    <property type="molecule type" value="Genomic_DNA"/>
</dbReference>
<dbReference type="InParanoid" id="A0A7J7CZI4"/>
<feature type="chain" id="PRO_5029670283" description="Transmembrane protein" evidence="2">
    <location>
        <begin position="24"/>
        <end position="148"/>
    </location>
</feature>
<name>A0A7J7CZI4_TRIWF</name>
<evidence type="ECO:0000313" key="4">
    <source>
        <dbReference type="Proteomes" id="UP000593562"/>
    </source>
</evidence>
<keyword evidence="4" id="KW-1185">Reference proteome</keyword>
<keyword evidence="2" id="KW-0732">Signal</keyword>
<evidence type="ECO:0000313" key="3">
    <source>
        <dbReference type="EMBL" id="KAF5739226.1"/>
    </source>
</evidence>
<sequence>MDGLKNRNLVLFIFLLNAFFVLGYDGGRQGMEDHEQPHKLLSIFNMLRTATSTYCDRVKALVNQAHAHFFPPSLDFRSRDEGKEDGGGGGRTMEKVGEALASSLGKSEQTMEVSARTAATIAGKTVEKIKDKVKKTLSKRSPQPEPEL</sequence>
<protein>
    <recommendedName>
        <fullName evidence="5">Transmembrane protein</fullName>
    </recommendedName>
</protein>